<accession>A0A948RU61</accession>
<dbReference type="InterPro" id="IPR045001">
    <property type="entry name" value="DRG"/>
</dbReference>
<proteinExistence type="predicted"/>
<dbReference type="InterPro" id="IPR012675">
    <property type="entry name" value="Beta-grasp_dom_sf"/>
</dbReference>
<comment type="caution">
    <text evidence="2">The sequence shown here is derived from an EMBL/GenBank/DDBJ whole genome shotgun (WGS) entry which is preliminary data.</text>
</comment>
<dbReference type="SUPFAM" id="SSF81271">
    <property type="entry name" value="TGS-like"/>
    <property type="match status" value="1"/>
</dbReference>
<dbReference type="Gene3D" id="3.40.50.300">
    <property type="entry name" value="P-loop containing nucleotide triphosphate hydrolases"/>
    <property type="match status" value="1"/>
</dbReference>
<dbReference type="PANTHER" id="PTHR43127">
    <property type="entry name" value="DEVELOPMENTALLY-REGULATED GTP-BINDING PROTEIN 2"/>
    <property type="match status" value="1"/>
</dbReference>
<sequence length="330" mass="36713">MPANLTPEYIRLDGLLKEAKTPEEKLPILREMLRVIPKHKGTDKMQADLKRRISKFQEAADQRGKAGGRVDPFHVPTEGVGQVVLAGPPNSGKSSILDILTSAKPAIADFPFTTVLPQPGMVPFEDIQIQLVDAPPLARESLPPGIFNLYRTADLIVIAVDLTDDDPVAQAREIINLLDERLITLVDHRQETLDPSRDARVHRRAMIFGCKADEPGTDEKAKALAESMQPIEVIKFSCLDDDVVETIPGKFYKALRMIRIHTKKPGYKFIKSAPYILPAGSTIMDAAKEIHKDFAEQLKEARVWGSAKHDGQAVMRDHILADKDIVEFHV</sequence>
<dbReference type="AlphaFoldDB" id="A0A948RU61"/>
<evidence type="ECO:0000313" key="2">
    <source>
        <dbReference type="EMBL" id="MBU2690945.1"/>
    </source>
</evidence>
<dbReference type="Gene3D" id="3.10.20.30">
    <property type="match status" value="1"/>
</dbReference>
<dbReference type="EMBL" id="JAHJDP010000042">
    <property type="protein sequence ID" value="MBU2690945.1"/>
    <property type="molecule type" value="Genomic_DNA"/>
</dbReference>
<dbReference type="GO" id="GO:0003924">
    <property type="term" value="F:GTPase activity"/>
    <property type="evidence" value="ECO:0007669"/>
    <property type="project" value="InterPro"/>
</dbReference>
<reference evidence="2" key="1">
    <citation type="submission" date="2021-05" db="EMBL/GenBank/DDBJ databases">
        <title>Energy efficiency and biological interactions define the core microbiome of deep oligotrophic groundwater.</title>
        <authorList>
            <person name="Mehrshad M."/>
            <person name="Lopez-Fernandez M."/>
            <person name="Bell E."/>
            <person name="Bernier-Latmani R."/>
            <person name="Bertilsson S."/>
            <person name="Dopson M."/>
        </authorList>
    </citation>
    <scope>NUCLEOTIDE SEQUENCE</scope>
    <source>
        <strain evidence="2">Modern_marine.mb.64</strain>
    </source>
</reference>
<dbReference type="PROSITE" id="PS51880">
    <property type="entry name" value="TGS"/>
    <property type="match status" value="1"/>
</dbReference>
<dbReference type="PRINTS" id="PR00326">
    <property type="entry name" value="GTP1OBG"/>
</dbReference>
<dbReference type="InterPro" id="IPR006073">
    <property type="entry name" value="GTP-bd"/>
</dbReference>
<dbReference type="SUPFAM" id="SSF52540">
    <property type="entry name" value="P-loop containing nucleoside triphosphate hydrolases"/>
    <property type="match status" value="1"/>
</dbReference>
<protein>
    <submittedName>
        <fullName evidence="2">50S ribosome-binding GTPase</fullName>
    </submittedName>
</protein>
<dbReference type="InterPro" id="IPR012676">
    <property type="entry name" value="TGS-like"/>
</dbReference>
<gene>
    <name evidence="2" type="ORF">KJ970_08450</name>
</gene>
<dbReference type="InterPro" id="IPR004095">
    <property type="entry name" value="TGS"/>
</dbReference>
<evidence type="ECO:0000259" key="1">
    <source>
        <dbReference type="PROSITE" id="PS51880"/>
    </source>
</evidence>
<dbReference type="Pfam" id="PF01926">
    <property type="entry name" value="MMR_HSR1"/>
    <property type="match status" value="1"/>
</dbReference>
<name>A0A948RU61_UNCEI</name>
<dbReference type="GO" id="GO:0005525">
    <property type="term" value="F:GTP binding"/>
    <property type="evidence" value="ECO:0007669"/>
    <property type="project" value="InterPro"/>
</dbReference>
<dbReference type="Proteomes" id="UP000777784">
    <property type="component" value="Unassembled WGS sequence"/>
</dbReference>
<organism evidence="2 3">
    <name type="scientific">Eiseniibacteriota bacterium</name>
    <dbReference type="NCBI Taxonomy" id="2212470"/>
    <lineage>
        <taxon>Bacteria</taxon>
        <taxon>Candidatus Eiseniibacteriota</taxon>
    </lineage>
</organism>
<feature type="domain" description="TGS" evidence="1">
    <location>
        <begin position="256"/>
        <end position="330"/>
    </location>
</feature>
<dbReference type="InterPro" id="IPR027417">
    <property type="entry name" value="P-loop_NTPase"/>
</dbReference>
<dbReference type="Pfam" id="PF02824">
    <property type="entry name" value="TGS"/>
    <property type="match status" value="1"/>
</dbReference>
<evidence type="ECO:0000313" key="3">
    <source>
        <dbReference type="Proteomes" id="UP000777784"/>
    </source>
</evidence>